<dbReference type="Gene3D" id="1.10.472.170">
    <property type="match status" value="1"/>
</dbReference>
<evidence type="ECO:0000259" key="7">
    <source>
        <dbReference type="PROSITE" id="PS51134"/>
    </source>
</evidence>
<dbReference type="Gene3D" id="1.10.472.10">
    <property type="entry name" value="Cyclin-like"/>
    <property type="match status" value="1"/>
</dbReference>
<dbReference type="InterPro" id="IPR013763">
    <property type="entry name" value="Cyclin-like_dom"/>
</dbReference>
<proteinExistence type="inferred from homology"/>
<dbReference type="PROSITE" id="PS51134">
    <property type="entry name" value="ZF_TFIIB"/>
    <property type="match status" value="1"/>
</dbReference>
<keyword evidence="4" id="KW-0804">Transcription</keyword>
<keyword evidence="6" id="KW-0862">Zinc</keyword>
<dbReference type="SUPFAM" id="SSF57783">
    <property type="entry name" value="Zinc beta-ribbon"/>
    <property type="match status" value="1"/>
</dbReference>
<keyword evidence="3" id="KW-0805">Transcription regulation</keyword>
<keyword evidence="6" id="KW-0479">Metal-binding</keyword>
<keyword evidence="2" id="KW-0677">Repeat</keyword>
<dbReference type="GO" id="GO:0017025">
    <property type="term" value="F:TBP-class protein binding"/>
    <property type="evidence" value="ECO:0007669"/>
    <property type="project" value="InterPro"/>
</dbReference>
<evidence type="ECO:0000313" key="9">
    <source>
        <dbReference type="Proteomes" id="UP001295684"/>
    </source>
</evidence>
<dbReference type="Pfam" id="PF00382">
    <property type="entry name" value="TFIIB"/>
    <property type="match status" value="2"/>
</dbReference>
<dbReference type="Pfam" id="PF08271">
    <property type="entry name" value="Zn_Ribbon_TF"/>
    <property type="match status" value="1"/>
</dbReference>
<dbReference type="SMART" id="SM00385">
    <property type="entry name" value="CYCLIN"/>
    <property type="match status" value="2"/>
</dbReference>
<keyword evidence="9" id="KW-1185">Reference proteome</keyword>
<name>A0AAD1XGY2_EUPCR</name>
<accession>A0AAD1XGY2</accession>
<evidence type="ECO:0000256" key="5">
    <source>
        <dbReference type="ARBA" id="ARBA00031706"/>
    </source>
</evidence>
<dbReference type="InterPro" id="IPR013137">
    <property type="entry name" value="Znf_TFIIB"/>
</dbReference>
<dbReference type="GO" id="GO:0008270">
    <property type="term" value="F:zinc ion binding"/>
    <property type="evidence" value="ECO:0007669"/>
    <property type="project" value="UniProtKB-KW"/>
</dbReference>
<comment type="caution">
    <text evidence="8">The sequence shown here is derived from an EMBL/GenBank/DDBJ whole genome shotgun (WGS) entry which is preliminary data.</text>
</comment>
<keyword evidence="6" id="KW-0863">Zinc-finger</keyword>
<sequence>MNSSLTTESLNRQRKLEAVCPDCKAVNSIVTHHVEGKRVCKSCGTIQEIHLIDETSEWRNFGSEGNGADMNRVGGPVNNNLDNGGLSTVITGIGDTKLINSNNRISANAKDKNKMRGWAAIKELCSNIHASKSVEADACELYNLVEDHENCLKGKKMILKVASVIMIASRKSKLPKNMKDILNTAQISKKELSKCYRQILRKICPKMNTNLQPSECISQLCNRLQLNGIVEDKCKEVAESICKGEYLTGRSPFTIAGVAVYMATQIQPENKRNYKEIAVAAQLADATIRNAFKKIYHMRYQIFDKIATREEVDASITL</sequence>
<reference evidence="8" key="1">
    <citation type="submission" date="2023-07" db="EMBL/GenBank/DDBJ databases">
        <authorList>
            <consortium name="AG Swart"/>
            <person name="Singh M."/>
            <person name="Singh A."/>
            <person name="Seah K."/>
            <person name="Emmerich C."/>
        </authorList>
    </citation>
    <scope>NUCLEOTIDE SEQUENCE</scope>
    <source>
        <strain evidence="8">DP1</strain>
    </source>
</reference>
<dbReference type="SUPFAM" id="SSF47954">
    <property type="entry name" value="Cyclin-like"/>
    <property type="match status" value="2"/>
</dbReference>
<dbReference type="GO" id="GO:0005634">
    <property type="term" value="C:nucleus"/>
    <property type="evidence" value="ECO:0007669"/>
    <property type="project" value="TreeGrafter"/>
</dbReference>
<evidence type="ECO:0000256" key="6">
    <source>
        <dbReference type="PROSITE-ProRule" id="PRU00469"/>
    </source>
</evidence>
<gene>
    <name evidence="8" type="ORF">ECRASSUSDP1_LOCUS13808</name>
</gene>
<evidence type="ECO:0000256" key="1">
    <source>
        <dbReference type="ARBA" id="ARBA00010857"/>
    </source>
</evidence>
<evidence type="ECO:0000256" key="2">
    <source>
        <dbReference type="ARBA" id="ARBA00022737"/>
    </source>
</evidence>
<evidence type="ECO:0000256" key="4">
    <source>
        <dbReference type="ARBA" id="ARBA00023163"/>
    </source>
</evidence>
<dbReference type="GO" id="GO:0070897">
    <property type="term" value="P:transcription preinitiation complex assembly"/>
    <property type="evidence" value="ECO:0007669"/>
    <property type="project" value="InterPro"/>
</dbReference>
<dbReference type="InterPro" id="IPR000812">
    <property type="entry name" value="TFIIB"/>
</dbReference>
<organism evidence="8 9">
    <name type="scientific">Euplotes crassus</name>
    <dbReference type="NCBI Taxonomy" id="5936"/>
    <lineage>
        <taxon>Eukaryota</taxon>
        <taxon>Sar</taxon>
        <taxon>Alveolata</taxon>
        <taxon>Ciliophora</taxon>
        <taxon>Intramacronucleata</taxon>
        <taxon>Spirotrichea</taxon>
        <taxon>Hypotrichia</taxon>
        <taxon>Euplotida</taxon>
        <taxon>Euplotidae</taxon>
        <taxon>Moneuplotes</taxon>
    </lineage>
</organism>
<dbReference type="GO" id="GO:0097550">
    <property type="term" value="C:transcription preinitiation complex"/>
    <property type="evidence" value="ECO:0007669"/>
    <property type="project" value="TreeGrafter"/>
</dbReference>
<dbReference type="PANTHER" id="PTHR11618:SF13">
    <property type="entry name" value="TRANSCRIPTION INITIATION FACTOR IIB"/>
    <property type="match status" value="1"/>
</dbReference>
<comment type="similarity">
    <text evidence="1">Belongs to the TFIIB family.</text>
</comment>
<feature type="domain" description="TFIIB-type" evidence="7">
    <location>
        <begin position="16"/>
        <end position="48"/>
    </location>
</feature>
<dbReference type="InterPro" id="IPR013150">
    <property type="entry name" value="TFIIB_cyclin"/>
</dbReference>
<dbReference type="EMBL" id="CAMPGE010013764">
    <property type="protein sequence ID" value="CAI2372477.1"/>
    <property type="molecule type" value="Genomic_DNA"/>
</dbReference>
<protein>
    <recommendedName>
        <fullName evidence="5">General transcription factor TFIIB</fullName>
    </recommendedName>
</protein>
<dbReference type="PRINTS" id="PR00685">
    <property type="entry name" value="TIFACTORIIB"/>
</dbReference>
<dbReference type="AlphaFoldDB" id="A0AAD1XGY2"/>
<dbReference type="InterPro" id="IPR036915">
    <property type="entry name" value="Cyclin-like_sf"/>
</dbReference>
<dbReference type="PANTHER" id="PTHR11618">
    <property type="entry name" value="TRANSCRIPTION INITIATION FACTOR IIB-RELATED"/>
    <property type="match status" value="1"/>
</dbReference>
<evidence type="ECO:0000256" key="3">
    <source>
        <dbReference type="ARBA" id="ARBA00023015"/>
    </source>
</evidence>
<evidence type="ECO:0000313" key="8">
    <source>
        <dbReference type="EMBL" id="CAI2372477.1"/>
    </source>
</evidence>
<dbReference type="Proteomes" id="UP001295684">
    <property type="component" value="Unassembled WGS sequence"/>
</dbReference>